<gene>
    <name evidence="1" type="ORF">S12H4_36474</name>
</gene>
<organism evidence="1">
    <name type="scientific">marine sediment metagenome</name>
    <dbReference type="NCBI Taxonomy" id="412755"/>
    <lineage>
        <taxon>unclassified sequences</taxon>
        <taxon>metagenomes</taxon>
        <taxon>ecological metagenomes</taxon>
    </lineage>
</organism>
<reference evidence="1" key="1">
    <citation type="journal article" date="2014" name="Front. Microbiol.">
        <title>High frequency of phylogenetically diverse reductive dehalogenase-homologous genes in deep subseafloor sedimentary metagenomes.</title>
        <authorList>
            <person name="Kawai M."/>
            <person name="Futagami T."/>
            <person name="Toyoda A."/>
            <person name="Takaki Y."/>
            <person name="Nishi S."/>
            <person name="Hori S."/>
            <person name="Arai W."/>
            <person name="Tsubouchi T."/>
            <person name="Morono Y."/>
            <person name="Uchiyama I."/>
            <person name="Ito T."/>
            <person name="Fujiyama A."/>
            <person name="Inagaki F."/>
            <person name="Takami H."/>
        </authorList>
    </citation>
    <scope>NUCLEOTIDE SEQUENCE</scope>
    <source>
        <strain evidence="1">Expedition CK06-06</strain>
    </source>
</reference>
<dbReference type="EMBL" id="BARW01021747">
    <property type="protein sequence ID" value="GAI91501.1"/>
    <property type="molecule type" value="Genomic_DNA"/>
</dbReference>
<name>X1TJH8_9ZZZZ</name>
<comment type="caution">
    <text evidence="1">The sequence shown here is derived from an EMBL/GenBank/DDBJ whole genome shotgun (WGS) entry which is preliminary data.</text>
</comment>
<dbReference type="AlphaFoldDB" id="X1TJH8"/>
<sequence length="201" mass="21886">MNWIQRFLAAITTHQAELDAHTRNIYSVLRTGEYFTPFPVYGSTVSHGVWTDRLTAFPFPVPRDLTIDRLAVQVTTTVAGGLARLGIYNNTGNLIPGSLLLDAGEVDASTLGVKTIVVDQALAKGLYWLALATNNNAYGLRELSNLFVPIGIDETAFGKIRPVWFSAFVYAALPDPFPAVSTFSSSSAAFQLVFARLKSLD</sequence>
<evidence type="ECO:0000313" key="1">
    <source>
        <dbReference type="EMBL" id="GAI91501.1"/>
    </source>
</evidence>
<accession>X1TJH8</accession>
<protein>
    <submittedName>
        <fullName evidence="1">Uncharacterized protein</fullName>
    </submittedName>
</protein>
<proteinExistence type="predicted"/>